<evidence type="ECO:0000313" key="2">
    <source>
        <dbReference type="Proteomes" id="UP000695802"/>
    </source>
</evidence>
<protein>
    <submittedName>
        <fullName evidence="1">Low molecular weight protein tyrosine phosphatase family protein</fullName>
    </submittedName>
</protein>
<reference evidence="1 2" key="1">
    <citation type="submission" date="2021-02" db="EMBL/GenBank/DDBJ databases">
        <title>Taxonomically Unique Crown Gall-Associated Xanthomonas Stains Have Deficiency in Virulence Repertories.</title>
        <authorList>
            <person name="Mafakheri H."/>
            <person name="Taghavi S.M."/>
            <person name="Dimkic I."/>
            <person name="Nemanja K."/>
            <person name="Osdaghi E."/>
        </authorList>
    </citation>
    <scope>NUCLEOTIDE SEQUENCE [LARGE SCALE GENOMIC DNA]</scope>
    <source>
        <strain evidence="1 2">FX4</strain>
    </source>
</reference>
<keyword evidence="2" id="KW-1185">Reference proteome</keyword>
<evidence type="ECO:0000313" key="1">
    <source>
        <dbReference type="EMBL" id="MBN6103414.1"/>
    </source>
</evidence>
<dbReference type="EMBL" id="JAFIWB010000017">
    <property type="protein sequence ID" value="MBN6103414.1"/>
    <property type="molecule type" value="Genomic_DNA"/>
</dbReference>
<dbReference type="SUPFAM" id="SSF52788">
    <property type="entry name" value="Phosphotyrosine protein phosphatases I"/>
    <property type="match status" value="1"/>
</dbReference>
<dbReference type="InterPro" id="IPR016919">
    <property type="entry name" value="UCP029416_PTP"/>
</dbReference>
<gene>
    <name evidence="1" type="ORF">JR064_14700</name>
</gene>
<dbReference type="Proteomes" id="UP000695802">
    <property type="component" value="Unassembled WGS sequence"/>
</dbReference>
<organism evidence="1 2">
    <name type="scientific">Xanthomonas bonasiae</name>
    <dbReference type="NCBI Taxonomy" id="2810351"/>
    <lineage>
        <taxon>Bacteria</taxon>
        <taxon>Pseudomonadati</taxon>
        <taxon>Pseudomonadota</taxon>
        <taxon>Gammaproteobacteria</taxon>
        <taxon>Lysobacterales</taxon>
        <taxon>Lysobacteraceae</taxon>
        <taxon>Xanthomonas</taxon>
    </lineage>
</organism>
<dbReference type="PIRSF" id="PIRSF029416">
    <property type="entry name" value="UCP029416_PTP"/>
    <property type="match status" value="1"/>
</dbReference>
<name>A0ABS3B474_9XANT</name>
<sequence>MGHRPSTRRAVPVRHVLFLCARNRLRSPTAEQLFADWPGIETASAGINADAETAVTPELLAWADLIFVMERRHRSKLSAGFQRHLSGKRIVCLDIPDDYAFMDPVLVRRLQQTVTPHLPRRHPAL</sequence>
<proteinExistence type="predicted"/>
<comment type="caution">
    <text evidence="1">The sequence shown here is derived from an EMBL/GenBank/DDBJ whole genome shotgun (WGS) entry which is preliminary data.</text>
</comment>
<dbReference type="InterPro" id="IPR036196">
    <property type="entry name" value="Ptyr_pPase_sf"/>
</dbReference>
<dbReference type="Gene3D" id="3.40.50.2300">
    <property type="match status" value="1"/>
</dbReference>
<accession>A0ABS3B474</accession>